<evidence type="ECO:0000259" key="3">
    <source>
        <dbReference type="SMART" id="SM00785"/>
    </source>
</evidence>
<dbReference type="GO" id="GO:0003924">
    <property type="term" value="F:GTPase activity"/>
    <property type="evidence" value="ECO:0007669"/>
    <property type="project" value="TreeGrafter"/>
</dbReference>
<dbReference type="GO" id="GO:0005525">
    <property type="term" value="F:GTP binding"/>
    <property type="evidence" value="ECO:0007669"/>
    <property type="project" value="TreeGrafter"/>
</dbReference>
<dbReference type="GO" id="GO:0030688">
    <property type="term" value="C:preribosome, small subunit precursor"/>
    <property type="evidence" value="ECO:0007669"/>
    <property type="project" value="TreeGrafter"/>
</dbReference>
<sequence>MHHHRSTLKQKNKPFKHGKSHTIKKVAKKITQYPIKILSRQNRNNQKIQIRRNKNLKQKNMLIEDGRGIEAPILCVIVPFHVLSNPLECMKIITNYISRQSFSNKASEYFFQTKETSSNFEICTLHYGRVDISFCIAPYGDMLNTLDIMKCADIILGSFCSASLESSAIDEFGYRILSVSRLQGLCPVFGIYFDDTGTIPEKRILNNEKLLKRHFEAEFGKNSKLFSLHNTNSIRTLISAICSHPIKKLSFRNDRGYLLSQNTSINFKDNDEKSNIELVVEGYIRGSGLSIDFPVHVTGFGDFVVASIEPTIEKDRQTRRTSKPSKVDVTMEYFPIIRNNLISENDVLKNELVYLQRYDQFAGEQSWDFQDDDEMVDNNHNEYINSINDIYSDTNSMYSQSEVEDNSWNSDILGAERVQELLSLEDELENELEHSDEIRVDNKTICRQRFAKYRGLSSFRTSYWDPYENLPSEYSRIFEFESFQSINKLSRKIFTEHCREVDYQTKYCRMRLIPIAINSCIPLNEENLAKRFIIVSSILPYERKVGVIHFKVKRTKENEGIIRNKTPLLVQAGFRRFFICPTFSNCPQMILSSRVHRQQKLKMSRFFMHGDYYIASCFSTITLPPCPVIFFSLKGLFNKKNADYFHPSNNVKLCLSDEIDDWPLAWGDIIDSDPCRIILKRYIIIGYLFKVRKCKAIVRFMFNNPEDIKWFKSVELKTRSGIRGIIKEPVGTHGYMKCIFSKPVQQNEVVGMSLYKRVYPKWFPQSWFGSDYICDSRSK</sequence>
<feature type="region of interest" description="Disordered" evidence="2">
    <location>
        <begin position="1"/>
        <end position="23"/>
    </location>
</feature>
<dbReference type="SMART" id="SM01362">
    <property type="entry name" value="DUF663"/>
    <property type="match status" value="1"/>
</dbReference>
<dbReference type="InterPro" id="IPR039761">
    <property type="entry name" value="Bms1/Tsr1"/>
</dbReference>
<dbReference type="Pfam" id="PF08142">
    <property type="entry name" value="AARP2CN"/>
    <property type="match status" value="1"/>
</dbReference>
<dbReference type="GeneID" id="6994682"/>
<dbReference type="Pfam" id="PF04950">
    <property type="entry name" value="RIBIOP_C"/>
    <property type="match status" value="1"/>
</dbReference>
<comment type="similarity">
    <text evidence="1">Belongs to the TRAFAC class translation factor GTPase superfamily. Bms1-like GTPase family. TSR1 subfamily.</text>
</comment>
<evidence type="ECO:0000259" key="4">
    <source>
        <dbReference type="SMART" id="SM01362"/>
    </source>
</evidence>
<evidence type="ECO:0000313" key="5">
    <source>
        <dbReference type="EMBL" id="EEA04996.1"/>
    </source>
</evidence>
<proteinExistence type="inferred from homology"/>
<keyword evidence="6" id="KW-1185">Reference proteome</keyword>
<dbReference type="SMART" id="SM00785">
    <property type="entry name" value="AARP2CN"/>
    <property type="match status" value="1"/>
</dbReference>
<dbReference type="eggNOG" id="KOG1980">
    <property type="taxonomic scope" value="Eukaryota"/>
</dbReference>
<evidence type="ECO:0000313" key="6">
    <source>
        <dbReference type="Proteomes" id="UP000001460"/>
    </source>
</evidence>
<evidence type="ECO:0008006" key="7">
    <source>
        <dbReference type="Google" id="ProtNLM"/>
    </source>
</evidence>
<dbReference type="GO" id="GO:0034511">
    <property type="term" value="F:U3 snoRNA binding"/>
    <property type="evidence" value="ECO:0007669"/>
    <property type="project" value="TreeGrafter"/>
</dbReference>
<dbReference type="Pfam" id="PF22298">
    <property type="entry name" value="Tsr1_G-like"/>
    <property type="match status" value="1"/>
</dbReference>
<organism evidence="5 6">
    <name type="scientific">Cryptosporidium muris (strain RN66)</name>
    <dbReference type="NCBI Taxonomy" id="441375"/>
    <lineage>
        <taxon>Eukaryota</taxon>
        <taxon>Sar</taxon>
        <taxon>Alveolata</taxon>
        <taxon>Apicomplexa</taxon>
        <taxon>Conoidasida</taxon>
        <taxon>Coccidia</taxon>
        <taxon>Eucoccidiorida</taxon>
        <taxon>Eimeriorina</taxon>
        <taxon>Cryptosporidiidae</taxon>
        <taxon>Cryptosporidium</taxon>
    </lineage>
</organism>
<dbReference type="GO" id="GO:0005634">
    <property type="term" value="C:nucleus"/>
    <property type="evidence" value="ECO:0007669"/>
    <property type="project" value="InterPro"/>
</dbReference>
<dbReference type="Proteomes" id="UP000001460">
    <property type="component" value="Unassembled WGS sequence"/>
</dbReference>
<dbReference type="GO" id="GO:0000462">
    <property type="term" value="P:maturation of SSU-rRNA from tricistronic rRNA transcript (SSU-rRNA, 5.8S rRNA, LSU-rRNA)"/>
    <property type="evidence" value="ECO:0007669"/>
    <property type="project" value="TreeGrafter"/>
</dbReference>
<dbReference type="VEuPathDB" id="CryptoDB:CMU_040650"/>
<dbReference type="STRING" id="441375.B6A9V5"/>
<dbReference type="GO" id="GO:0000479">
    <property type="term" value="P:endonucleolytic cleavage of tricistronic rRNA transcript (SSU-rRNA, 5.8S rRNA, LSU-rRNA)"/>
    <property type="evidence" value="ECO:0007669"/>
    <property type="project" value="TreeGrafter"/>
</dbReference>
<dbReference type="InterPro" id="IPR012948">
    <property type="entry name" value="AARP2CN"/>
</dbReference>
<dbReference type="EMBL" id="DS989726">
    <property type="protein sequence ID" value="EEA04996.1"/>
    <property type="molecule type" value="Genomic_DNA"/>
</dbReference>
<name>B6A9V5_CRYMR</name>
<dbReference type="AlphaFoldDB" id="B6A9V5"/>
<dbReference type="InterPro" id="IPR007034">
    <property type="entry name" value="BMS1_TSR1_C"/>
</dbReference>
<dbReference type="PANTHER" id="PTHR12858">
    <property type="entry name" value="RIBOSOME BIOGENESIS PROTEIN"/>
    <property type="match status" value="1"/>
</dbReference>
<evidence type="ECO:0000256" key="1">
    <source>
        <dbReference type="ARBA" id="ARBA00038288"/>
    </source>
</evidence>
<gene>
    <name evidence="5" type="ORF">CMU_040650</name>
</gene>
<dbReference type="OMA" id="MNLPRFK"/>
<accession>B6A9V5</accession>
<dbReference type="PANTHER" id="PTHR12858:SF1">
    <property type="entry name" value="PRE-RRNA-PROCESSING PROTEIN TSR1 HOMOLOG"/>
    <property type="match status" value="1"/>
</dbReference>
<dbReference type="OrthoDB" id="119302at2759"/>
<dbReference type="RefSeq" id="XP_002139345.1">
    <property type="nucleotide sequence ID" value="XM_002139309.1"/>
</dbReference>
<feature type="domain" description="Ribosome biogenesis protein BMS1/TSR1 C-terminal" evidence="4">
    <location>
        <begin position="431"/>
        <end position="758"/>
    </location>
</feature>
<reference evidence="5" key="1">
    <citation type="submission" date="2008-06" db="EMBL/GenBank/DDBJ databases">
        <authorList>
            <person name="Lorenzi H."/>
            <person name="Inman J."/>
            <person name="Miller J."/>
            <person name="Schobel S."/>
            <person name="Amedeo P."/>
            <person name="Caler E.V."/>
            <person name="da Silva J."/>
        </authorList>
    </citation>
    <scope>NUCLEOTIDE SEQUENCE [LARGE SCALE GENOMIC DNA]</scope>
    <source>
        <strain evidence="5">RN66</strain>
    </source>
</reference>
<protein>
    <recommendedName>
        <fullName evidence="7">Ribosome biogenesis protein BMS1/TSR1 C-terminal domain-containing protein</fullName>
    </recommendedName>
</protein>
<feature type="domain" description="AARP2CN" evidence="3">
    <location>
        <begin position="233"/>
        <end position="311"/>
    </location>
</feature>
<evidence type="ECO:0000256" key="2">
    <source>
        <dbReference type="SAM" id="MobiDB-lite"/>
    </source>
</evidence>